<keyword evidence="2" id="KW-1185">Reference proteome</keyword>
<dbReference type="EMBL" id="KV454291">
    <property type="protein sequence ID" value="ODQ75271.1"/>
    <property type="molecule type" value="Genomic_DNA"/>
</dbReference>
<name>A0A1E3QC72_LIPST</name>
<proteinExistence type="predicted"/>
<organism evidence="1 2">
    <name type="scientific">Lipomyces starkeyi NRRL Y-11557</name>
    <dbReference type="NCBI Taxonomy" id="675824"/>
    <lineage>
        <taxon>Eukaryota</taxon>
        <taxon>Fungi</taxon>
        <taxon>Dikarya</taxon>
        <taxon>Ascomycota</taxon>
        <taxon>Saccharomycotina</taxon>
        <taxon>Lipomycetes</taxon>
        <taxon>Lipomycetales</taxon>
        <taxon>Lipomycetaceae</taxon>
        <taxon>Lipomyces</taxon>
    </lineage>
</organism>
<accession>A0A1E3QC72</accession>
<dbReference type="Proteomes" id="UP000094385">
    <property type="component" value="Unassembled WGS sequence"/>
</dbReference>
<evidence type="ECO:0000313" key="2">
    <source>
        <dbReference type="Proteomes" id="UP000094385"/>
    </source>
</evidence>
<gene>
    <name evidence="1" type="ORF">LIPSTDRAFT_69474</name>
</gene>
<dbReference type="AlphaFoldDB" id="A0A1E3QC72"/>
<protein>
    <submittedName>
        <fullName evidence="1">Uncharacterized protein</fullName>
    </submittedName>
</protein>
<reference evidence="1 2" key="1">
    <citation type="journal article" date="2016" name="Proc. Natl. Acad. Sci. U.S.A.">
        <title>Comparative genomics of biotechnologically important yeasts.</title>
        <authorList>
            <person name="Riley R."/>
            <person name="Haridas S."/>
            <person name="Wolfe K.H."/>
            <person name="Lopes M.R."/>
            <person name="Hittinger C.T."/>
            <person name="Goeker M."/>
            <person name="Salamov A.A."/>
            <person name="Wisecaver J.H."/>
            <person name="Long T.M."/>
            <person name="Calvey C.H."/>
            <person name="Aerts A.L."/>
            <person name="Barry K.W."/>
            <person name="Choi C."/>
            <person name="Clum A."/>
            <person name="Coughlan A.Y."/>
            <person name="Deshpande S."/>
            <person name="Douglass A.P."/>
            <person name="Hanson S.J."/>
            <person name="Klenk H.-P."/>
            <person name="LaButti K.M."/>
            <person name="Lapidus A."/>
            <person name="Lindquist E.A."/>
            <person name="Lipzen A.M."/>
            <person name="Meier-Kolthoff J.P."/>
            <person name="Ohm R.A."/>
            <person name="Otillar R.P."/>
            <person name="Pangilinan J.L."/>
            <person name="Peng Y."/>
            <person name="Rokas A."/>
            <person name="Rosa C.A."/>
            <person name="Scheuner C."/>
            <person name="Sibirny A.A."/>
            <person name="Slot J.C."/>
            <person name="Stielow J.B."/>
            <person name="Sun H."/>
            <person name="Kurtzman C.P."/>
            <person name="Blackwell M."/>
            <person name="Grigoriev I.V."/>
            <person name="Jeffries T.W."/>
        </authorList>
    </citation>
    <scope>NUCLEOTIDE SEQUENCE [LARGE SCALE GENOMIC DNA]</scope>
    <source>
        <strain evidence="1 2">NRRL Y-11557</strain>
    </source>
</reference>
<sequence length="55" mass="6168">MDNCNCATRIRYILPCPHQIQLGVPIQVTQVHLAGEFRAHSQLSQALERISTLVP</sequence>
<evidence type="ECO:0000313" key="1">
    <source>
        <dbReference type="EMBL" id="ODQ75271.1"/>
    </source>
</evidence>